<reference evidence="5" key="1">
    <citation type="submission" date="2022-10" db="EMBL/GenBank/DDBJ databases">
        <title>Characterization and whole genome sequencing of a new Roseateles species, isolated from fresh water.</title>
        <authorList>
            <person name="Guliayeva D.Y."/>
            <person name="Akhremchuk A.E."/>
            <person name="Sikolenko M.A."/>
            <person name="Valentovich L.N."/>
            <person name="Sidarenka A.V."/>
        </authorList>
    </citation>
    <scope>NUCLEOTIDE SEQUENCE</scope>
    <source>
        <strain evidence="5">BIM B-1768</strain>
    </source>
</reference>
<proteinExistence type="predicted"/>
<keyword evidence="1" id="KW-0805">Transcription regulation</keyword>
<evidence type="ECO:0000313" key="5">
    <source>
        <dbReference type="EMBL" id="UXH77518.1"/>
    </source>
</evidence>
<dbReference type="PROSITE" id="PS51063">
    <property type="entry name" value="HTH_CRP_2"/>
    <property type="match status" value="1"/>
</dbReference>
<dbReference type="InterPro" id="IPR012318">
    <property type="entry name" value="HTH_CRP"/>
</dbReference>
<keyword evidence="3" id="KW-0804">Transcription</keyword>
<dbReference type="SUPFAM" id="SSF46785">
    <property type="entry name" value="Winged helix' DNA-binding domain"/>
    <property type="match status" value="1"/>
</dbReference>
<dbReference type="Gene3D" id="1.10.10.10">
    <property type="entry name" value="Winged helix-like DNA-binding domain superfamily/Winged helix DNA-binding domain"/>
    <property type="match status" value="1"/>
</dbReference>
<gene>
    <name evidence="5" type="ORF">N4261_21395</name>
</gene>
<evidence type="ECO:0000259" key="4">
    <source>
        <dbReference type="PROSITE" id="PS51063"/>
    </source>
</evidence>
<dbReference type="EMBL" id="CP104562">
    <property type="protein sequence ID" value="UXH77518.1"/>
    <property type="molecule type" value="Genomic_DNA"/>
</dbReference>
<evidence type="ECO:0000256" key="2">
    <source>
        <dbReference type="ARBA" id="ARBA00023125"/>
    </source>
</evidence>
<dbReference type="RefSeq" id="WP_261757268.1">
    <property type="nucleotide sequence ID" value="NZ_CP104562.2"/>
</dbReference>
<evidence type="ECO:0000256" key="3">
    <source>
        <dbReference type="ARBA" id="ARBA00023163"/>
    </source>
</evidence>
<dbReference type="InterPro" id="IPR036388">
    <property type="entry name" value="WH-like_DNA-bd_sf"/>
</dbReference>
<dbReference type="SUPFAM" id="SSF51206">
    <property type="entry name" value="cAMP-binding domain-like"/>
    <property type="match status" value="1"/>
</dbReference>
<name>A0ABY6AZ06_9BURK</name>
<sequence>MFSTAETHAVSKRPSLDLDGALPSVLRPEGLVDWPRLLPGLAVDVELSQALNSMVQLRAFRQGAAIHRQGQPATLLRAVCEGCVGLGRHAGGPTDALMQSFQLKRTVRSPAWLDLHTAWLGTTYDLDACATSASVTLVLEWPMAVARGWLRRQPEVLEALMRALGGQMREVQDALHDLSTKDALGRVAAWLMRRAGPHARLEIGERKRDVASQLAISPETFSRILRQLARRRLVSVDGYEVALLDRIGLMRLARDF</sequence>
<dbReference type="Gene3D" id="2.60.120.10">
    <property type="entry name" value="Jelly Rolls"/>
    <property type="match status" value="1"/>
</dbReference>
<evidence type="ECO:0000313" key="6">
    <source>
        <dbReference type="Proteomes" id="UP001064933"/>
    </source>
</evidence>
<evidence type="ECO:0000256" key="1">
    <source>
        <dbReference type="ARBA" id="ARBA00023015"/>
    </source>
</evidence>
<feature type="domain" description="HTH crp-type" evidence="4">
    <location>
        <begin position="181"/>
        <end position="247"/>
    </location>
</feature>
<dbReference type="Proteomes" id="UP001064933">
    <property type="component" value="Chromosome"/>
</dbReference>
<dbReference type="InterPro" id="IPR036390">
    <property type="entry name" value="WH_DNA-bd_sf"/>
</dbReference>
<keyword evidence="6" id="KW-1185">Reference proteome</keyword>
<accession>A0ABY6AZ06</accession>
<dbReference type="Pfam" id="PF13545">
    <property type="entry name" value="HTH_Crp_2"/>
    <property type="match status" value="1"/>
</dbReference>
<organism evidence="5 6">
    <name type="scientific">Roseateles amylovorans</name>
    <dbReference type="NCBI Taxonomy" id="2978473"/>
    <lineage>
        <taxon>Bacteria</taxon>
        <taxon>Pseudomonadati</taxon>
        <taxon>Pseudomonadota</taxon>
        <taxon>Betaproteobacteria</taxon>
        <taxon>Burkholderiales</taxon>
        <taxon>Sphaerotilaceae</taxon>
        <taxon>Roseateles</taxon>
    </lineage>
</organism>
<dbReference type="InterPro" id="IPR014710">
    <property type="entry name" value="RmlC-like_jellyroll"/>
</dbReference>
<dbReference type="SMART" id="SM00419">
    <property type="entry name" value="HTH_CRP"/>
    <property type="match status" value="1"/>
</dbReference>
<protein>
    <submittedName>
        <fullName evidence="5">Crp/Fnr family transcriptional regulator</fullName>
    </submittedName>
</protein>
<dbReference type="InterPro" id="IPR018490">
    <property type="entry name" value="cNMP-bd_dom_sf"/>
</dbReference>
<keyword evidence="2" id="KW-0238">DNA-binding</keyword>